<dbReference type="AlphaFoldDB" id="A0A833PEG8"/>
<evidence type="ECO:0000259" key="2">
    <source>
        <dbReference type="PROSITE" id="PS50222"/>
    </source>
</evidence>
<dbReference type="EMBL" id="WNDP01000080">
    <property type="protein sequence ID" value="KAF1023255.1"/>
    <property type="molecule type" value="Genomic_DNA"/>
</dbReference>
<dbReference type="GO" id="GO:0005509">
    <property type="term" value="F:calcium ion binding"/>
    <property type="evidence" value="ECO:0007669"/>
    <property type="project" value="InterPro"/>
</dbReference>
<comment type="caution">
    <text evidence="3">The sequence shown here is derived from an EMBL/GenBank/DDBJ whole genome shotgun (WGS) entry which is preliminary data.</text>
</comment>
<dbReference type="InterPro" id="IPR002048">
    <property type="entry name" value="EF_hand_dom"/>
</dbReference>
<feature type="signal peptide" evidence="1">
    <location>
        <begin position="1"/>
        <end position="21"/>
    </location>
</feature>
<dbReference type="PROSITE" id="PS00018">
    <property type="entry name" value="EF_HAND_1"/>
    <property type="match status" value="1"/>
</dbReference>
<protein>
    <recommendedName>
        <fullName evidence="2">EF-hand domain-containing protein</fullName>
    </recommendedName>
</protein>
<organism evidence="3 4">
    <name type="scientific">Acinetobacter bereziniae</name>
    <name type="common">Acinetobacter genomosp. 10</name>
    <dbReference type="NCBI Taxonomy" id="106648"/>
    <lineage>
        <taxon>Bacteria</taxon>
        <taxon>Pseudomonadati</taxon>
        <taxon>Pseudomonadota</taxon>
        <taxon>Gammaproteobacteria</taxon>
        <taxon>Moraxellales</taxon>
        <taxon>Moraxellaceae</taxon>
        <taxon>Acinetobacter</taxon>
    </lineage>
</organism>
<sequence>MNKIMYVTLISLSTLSTTSFGCEPASIEWDGFYETYDLNKNNTLELNEFLKVKDFAPYPWPDDRQFQGKDKNIKLFKYLDENQDAKLTQDEFFKIYNVLLNPCADWPHKPKWKFW</sequence>
<dbReference type="PROSITE" id="PS51257">
    <property type="entry name" value="PROKAR_LIPOPROTEIN"/>
    <property type="match status" value="1"/>
</dbReference>
<proteinExistence type="predicted"/>
<dbReference type="SUPFAM" id="SSF47473">
    <property type="entry name" value="EF-hand"/>
    <property type="match status" value="1"/>
</dbReference>
<dbReference type="Gene3D" id="1.10.238.10">
    <property type="entry name" value="EF-hand"/>
    <property type="match status" value="1"/>
</dbReference>
<evidence type="ECO:0000313" key="4">
    <source>
        <dbReference type="Proteomes" id="UP000490535"/>
    </source>
</evidence>
<name>A0A833PEG8_ACIBZ</name>
<dbReference type="InterPro" id="IPR011992">
    <property type="entry name" value="EF-hand-dom_pair"/>
</dbReference>
<gene>
    <name evidence="3" type="ORF">GAK29_02987</name>
</gene>
<evidence type="ECO:0000256" key="1">
    <source>
        <dbReference type="SAM" id="SignalP"/>
    </source>
</evidence>
<dbReference type="Proteomes" id="UP000490535">
    <property type="component" value="Unassembled WGS sequence"/>
</dbReference>
<feature type="chain" id="PRO_5032984303" description="EF-hand domain-containing protein" evidence="1">
    <location>
        <begin position="22"/>
        <end position="115"/>
    </location>
</feature>
<dbReference type="InterPro" id="IPR018247">
    <property type="entry name" value="EF_Hand_1_Ca_BS"/>
</dbReference>
<dbReference type="PROSITE" id="PS50222">
    <property type="entry name" value="EF_HAND_2"/>
    <property type="match status" value="1"/>
</dbReference>
<feature type="domain" description="EF-hand" evidence="2">
    <location>
        <begin position="67"/>
        <end position="102"/>
    </location>
</feature>
<accession>A0A833PEG8</accession>
<reference evidence="4" key="1">
    <citation type="journal article" date="2020" name="MBio">
        <title>Horizontal gene transfer to a defensive symbiont with a reduced genome amongst a multipartite beetle microbiome.</title>
        <authorList>
            <person name="Waterworth S.C."/>
            <person name="Florez L.V."/>
            <person name="Rees E.R."/>
            <person name="Hertweck C."/>
            <person name="Kaltenpoth M."/>
            <person name="Kwan J.C."/>
        </authorList>
    </citation>
    <scope>NUCLEOTIDE SEQUENCE [LARGE SCALE GENOMIC DNA]</scope>
</reference>
<keyword evidence="1" id="KW-0732">Signal</keyword>
<evidence type="ECO:0000313" key="3">
    <source>
        <dbReference type="EMBL" id="KAF1023255.1"/>
    </source>
</evidence>